<evidence type="ECO:0000256" key="1">
    <source>
        <dbReference type="SAM" id="SignalP"/>
    </source>
</evidence>
<dbReference type="InterPro" id="IPR056072">
    <property type="entry name" value="SNTX_MACPF/CDC-like_dom"/>
</dbReference>
<feature type="domain" description="SNTX MACPF/CDC-like" evidence="2">
    <location>
        <begin position="48"/>
        <end position="205"/>
    </location>
</feature>
<dbReference type="EMBL" id="JAPWDV010000001">
    <property type="protein sequence ID" value="KAJ6223142.1"/>
    <property type="molecule type" value="Genomic_DNA"/>
</dbReference>
<dbReference type="PANTHER" id="PTHR31594:SF14">
    <property type="entry name" value="FIBRONECTIN TYPE-III DOMAIN-CONTAINING PROTEIN"/>
    <property type="match status" value="1"/>
</dbReference>
<evidence type="ECO:0000259" key="2">
    <source>
        <dbReference type="Pfam" id="PF24674"/>
    </source>
</evidence>
<dbReference type="Pfam" id="PF24674">
    <property type="entry name" value="MACPF_SNTX"/>
    <property type="match status" value="1"/>
</dbReference>
<feature type="signal peptide" evidence="1">
    <location>
        <begin position="1"/>
        <end position="25"/>
    </location>
</feature>
<accession>A0A9Q0MF25</accession>
<name>A0A9Q0MF25_BLOTA</name>
<reference evidence="3" key="1">
    <citation type="submission" date="2022-12" db="EMBL/GenBank/DDBJ databases">
        <title>Genome assemblies of Blomia tropicalis.</title>
        <authorList>
            <person name="Cui Y."/>
        </authorList>
    </citation>
    <scope>NUCLEOTIDE SEQUENCE</scope>
    <source>
        <tissue evidence="3">Adult mites</tissue>
    </source>
</reference>
<dbReference type="AlphaFoldDB" id="A0A9Q0MF25"/>
<dbReference type="InterPro" id="IPR052090">
    <property type="entry name" value="Cytolytic_pore-forming_toxin"/>
</dbReference>
<feature type="chain" id="PRO_5040327246" description="SNTX MACPF/CDC-like domain-containing protein" evidence="1">
    <location>
        <begin position="26"/>
        <end position="213"/>
    </location>
</feature>
<protein>
    <recommendedName>
        <fullName evidence="2">SNTX MACPF/CDC-like domain-containing protein</fullName>
    </recommendedName>
</protein>
<evidence type="ECO:0000313" key="3">
    <source>
        <dbReference type="EMBL" id="KAJ6223142.1"/>
    </source>
</evidence>
<evidence type="ECO:0000313" key="4">
    <source>
        <dbReference type="Proteomes" id="UP001142055"/>
    </source>
</evidence>
<proteinExistence type="predicted"/>
<sequence length="213" mass="24022">MNYFSMTNLFISTIFIVFCWNEAVSEKSVQANVDECDFYDTCYPVNPIEIEAIGRVSNLGGLYDSRSNQFISVSLFEQPLTNSSIISTSNKHTKLEYTLMDTLSEKFRVMDISGELKVSILSGLFKLQGSGRYFKDTKKSYKSAKASLIQSISTEYEEISITDKNIKTLVNMDVLEQIDATHVVVGIQWGGKVLISVEDTNSENIEKKKLKET</sequence>
<gene>
    <name evidence="3" type="ORF">RDWZM_001687</name>
</gene>
<dbReference type="Proteomes" id="UP001142055">
    <property type="component" value="Chromosome 1"/>
</dbReference>
<organism evidence="3 4">
    <name type="scientific">Blomia tropicalis</name>
    <name type="common">Mite</name>
    <dbReference type="NCBI Taxonomy" id="40697"/>
    <lineage>
        <taxon>Eukaryota</taxon>
        <taxon>Metazoa</taxon>
        <taxon>Ecdysozoa</taxon>
        <taxon>Arthropoda</taxon>
        <taxon>Chelicerata</taxon>
        <taxon>Arachnida</taxon>
        <taxon>Acari</taxon>
        <taxon>Acariformes</taxon>
        <taxon>Sarcoptiformes</taxon>
        <taxon>Astigmata</taxon>
        <taxon>Glycyphagoidea</taxon>
        <taxon>Echimyopodidae</taxon>
        <taxon>Blomia</taxon>
    </lineage>
</organism>
<comment type="caution">
    <text evidence="3">The sequence shown here is derived from an EMBL/GenBank/DDBJ whole genome shotgun (WGS) entry which is preliminary data.</text>
</comment>
<keyword evidence="4" id="KW-1185">Reference proteome</keyword>
<keyword evidence="1" id="KW-0732">Signal</keyword>
<dbReference type="PANTHER" id="PTHR31594">
    <property type="entry name" value="AIG1-TYPE G DOMAIN-CONTAINING PROTEIN"/>
    <property type="match status" value="1"/>
</dbReference>